<evidence type="ECO:0000313" key="1">
    <source>
        <dbReference type="EMBL" id="CAL2107256.1"/>
    </source>
</evidence>
<keyword evidence="2" id="KW-1185">Reference proteome</keyword>
<reference evidence="1 2" key="1">
    <citation type="submission" date="2024-05" db="EMBL/GenBank/DDBJ databases">
        <authorList>
            <person name="Duchaud E."/>
        </authorList>
    </citation>
    <scope>NUCLEOTIDE SEQUENCE [LARGE SCALE GENOMIC DNA]</scope>
    <source>
        <strain evidence="1">Ena-SAMPLE-TAB-13-05-2024-13:56:06:370-140305</strain>
    </source>
</reference>
<name>A0ABP1FED6_9FLAO</name>
<sequence length="70" mass="8441">MKKMIKLLEIFFKRKTYSTPDQVKNREKMTIIEIAQKVIEEEEKTLVLRNELEKKMSQFLNKTTNKPLLL</sequence>
<organism evidence="1 2">
    <name type="scientific">Tenacibaculum vairaonense</name>
    <dbReference type="NCBI Taxonomy" id="3137860"/>
    <lineage>
        <taxon>Bacteria</taxon>
        <taxon>Pseudomonadati</taxon>
        <taxon>Bacteroidota</taxon>
        <taxon>Flavobacteriia</taxon>
        <taxon>Flavobacteriales</taxon>
        <taxon>Flavobacteriaceae</taxon>
        <taxon>Tenacibaculum</taxon>
    </lineage>
</organism>
<dbReference type="Proteomes" id="UP001497602">
    <property type="component" value="Unassembled WGS sequence"/>
</dbReference>
<proteinExistence type="predicted"/>
<protein>
    <submittedName>
        <fullName evidence="1">Uncharacterized protein</fullName>
    </submittedName>
</protein>
<gene>
    <name evidence="1" type="ORF">T190115A13A_30102</name>
</gene>
<evidence type="ECO:0000313" key="2">
    <source>
        <dbReference type="Proteomes" id="UP001497602"/>
    </source>
</evidence>
<dbReference type="EMBL" id="CAXJRC010000033">
    <property type="protein sequence ID" value="CAL2107256.1"/>
    <property type="molecule type" value="Genomic_DNA"/>
</dbReference>
<accession>A0ABP1FED6</accession>
<comment type="caution">
    <text evidence="1">The sequence shown here is derived from an EMBL/GenBank/DDBJ whole genome shotgun (WGS) entry which is preliminary data.</text>
</comment>